<dbReference type="InterPro" id="IPR020084">
    <property type="entry name" value="NUDIX_hydrolase_CS"/>
</dbReference>
<evidence type="ECO:0000256" key="1">
    <source>
        <dbReference type="ARBA" id="ARBA00022801"/>
    </source>
</evidence>
<keyword evidence="5" id="KW-1185">Reference proteome</keyword>
<dbReference type="PRINTS" id="PR00502">
    <property type="entry name" value="NUDIXFAMILY"/>
</dbReference>
<reference evidence="4" key="1">
    <citation type="journal article" date="2020" name="Nat. Commun.">
        <title>Large-scale genome sequencing of mycorrhizal fungi provides insights into the early evolution of symbiotic traits.</title>
        <authorList>
            <person name="Miyauchi S."/>
            <person name="Kiss E."/>
            <person name="Kuo A."/>
            <person name="Drula E."/>
            <person name="Kohler A."/>
            <person name="Sanchez-Garcia M."/>
            <person name="Morin E."/>
            <person name="Andreopoulos B."/>
            <person name="Barry K.W."/>
            <person name="Bonito G."/>
            <person name="Buee M."/>
            <person name="Carver A."/>
            <person name="Chen C."/>
            <person name="Cichocki N."/>
            <person name="Clum A."/>
            <person name="Culley D."/>
            <person name="Crous P.W."/>
            <person name="Fauchery L."/>
            <person name="Girlanda M."/>
            <person name="Hayes R.D."/>
            <person name="Keri Z."/>
            <person name="LaButti K."/>
            <person name="Lipzen A."/>
            <person name="Lombard V."/>
            <person name="Magnuson J."/>
            <person name="Maillard F."/>
            <person name="Murat C."/>
            <person name="Nolan M."/>
            <person name="Ohm R.A."/>
            <person name="Pangilinan J."/>
            <person name="Pereira M.F."/>
            <person name="Perotto S."/>
            <person name="Peter M."/>
            <person name="Pfister S."/>
            <person name="Riley R."/>
            <person name="Sitrit Y."/>
            <person name="Stielow J.B."/>
            <person name="Szollosi G."/>
            <person name="Zifcakova L."/>
            <person name="Stursova M."/>
            <person name="Spatafora J.W."/>
            <person name="Tedersoo L."/>
            <person name="Vaario L.M."/>
            <person name="Yamada A."/>
            <person name="Yan M."/>
            <person name="Wang P."/>
            <person name="Xu J."/>
            <person name="Bruns T."/>
            <person name="Baldrian P."/>
            <person name="Vilgalys R."/>
            <person name="Dunand C."/>
            <person name="Henrissat B."/>
            <person name="Grigoriev I.V."/>
            <person name="Hibbett D."/>
            <person name="Nagy L.G."/>
            <person name="Martin F.M."/>
        </authorList>
    </citation>
    <scope>NUCLEOTIDE SEQUENCE</scope>
    <source>
        <strain evidence="4">UH-Tt-Lm1</strain>
    </source>
</reference>
<dbReference type="SUPFAM" id="SSF55811">
    <property type="entry name" value="Nudix"/>
    <property type="match status" value="1"/>
</dbReference>
<comment type="caution">
    <text evidence="4">The sequence shown here is derived from an EMBL/GenBank/DDBJ whole genome shotgun (WGS) entry which is preliminary data.</text>
</comment>
<dbReference type="Gene3D" id="3.90.79.10">
    <property type="entry name" value="Nucleoside Triphosphate Pyrophosphohydrolase"/>
    <property type="match status" value="1"/>
</dbReference>
<dbReference type="EMBL" id="WIUZ02000006">
    <property type="protein sequence ID" value="KAF9786131.1"/>
    <property type="molecule type" value="Genomic_DNA"/>
</dbReference>
<feature type="domain" description="Nudix hydrolase" evidence="3">
    <location>
        <begin position="30"/>
        <end position="192"/>
    </location>
</feature>
<dbReference type="PROSITE" id="PS00893">
    <property type="entry name" value="NUDIX_BOX"/>
    <property type="match status" value="1"/>
</dbReference>
<dbReference type="InterPro" id="IPR015797">
    <property type="entry name" value="NUDIX_hydrolase-like_dom_sf"/>
</dbReference>
<protein>
    <submittedName>
        <fullName evidence="4">NUDIX hydrolase domain-like protein</fullName>
    </submittedName>
</protein>
<reference evidence="4" key="2">
    <citation type="submission" date="2020-11" db="EMBL/GenBank/DDBJ databases">
        <authorList>
            <consortium name="DOE Joint Genome Institute"/>
            <person name="Kuo A."/>
            <person name="Miyauchi S."/>
            <person name="Kiss E."/>
            <person name="Drula E."/>
            <person name="Kohler A."/>
            <person name="Sanchez-Garcia M."/>
            <person name="Andreopoulos B."/>
            <person name="Barry K.W."/>
            <person name="Bonito G."/>
            <person name="Buee M."/>
            <person name="Carver A."/>
            <person name="Chen C."/>
            <person name="Cichocki N."/>
            <person name="Clum A."/>
            <person name="Culley D."/>
            <person name="Crous P.W."/>
            <person name="Fauchery L."/>
            <person name="Girlanda M."/>
            <person name="Hayes R."/>
            <person name="Keri Z."/>
            <person name="Labutti K."/>
            <person name="Lipzen A."/>
            <person name="Lombard V."/>
            <person name="Magnuson J."/>
            <person name="Maillard F."/>
            <person name="Morin E."/>
            <person name="Murat C."/>
            <person name="Nolan M."/>
            <person name="Ohm R."/>
            <person name="Pangilinan J."/>
            <person name="Pereira M."/>
            <person name="Perotto S."/>
            <person name="Peter M."/>
            <person name="Riley R."/>
            <person name="Sitrit Y."/>
            <person name="Stielow B."/>
            <person name="Szollosi G."/>
            <person name="Zifcakova L."/>
            <person name="Stursova M."/>
            <person name="Spatafora J.W."/>
            <person name="Tedersoo L."/>
            <person name="Vaario L.-M."/>
            <person name="Yamada A."/>
            <person name="Yan M."/>
            <person name="Wang P."/>
            <person name="Xu J."/>
            <person name="Bruns T."/>
            <person name="Baldrian P."/>
            <person name="Vilgalys R."/>
            <person name="Henrissat B."/>
            <person name="Grigoriev I.V."/>
            <person name="Hibbett D."/>
            <person name="Nagy L.G."/>
            <person name="Martin F.M."/>
        </authorList>
    </citation>
    <scope>NUCLEOTIDE SEQUENCE</scope>
    <source>
        <strain evidence="4">UH-Tt-Lm1</strain>
    </source>
</reference>
<accession>A0A9P6HFI5</accession>
<dbReference type="InterPro" id="IPR051325">
    <property type="entry name" value="Nudix_hydrolase_domain"/>
</dbReference>
<organism evidence="4 5">
    <name type="scientific">Thelephora terrestris</name>
    <dbReference type="NCBI Taxonomy" id="56493"/>
    <lineage>
        <taxon>Eukaryota</taxon>
        <taxon>Fungi</taxon>
        <taxon>Dikarya</taxon>
        <taxon>Basidiomycota</taxon>
        <taxon>Agaricomycotina</taxon>
        <taxon>Agaricomycetes</taxon>
        <taxon>Thelephorales</taxon>
        <taxon>Thelephoraceae</taxon>
        <taxon>Thelephora</taxon>
    </lineage>
</organism>
<dbReference type="GO" id="GO:0006754">
    <property type="term" value="P:ATP biosynthetic process"/>
    <property type="evidence" value="ECO:0007669"/>
    <property type="project" value="TreeGrafter"/>
</dbReference>
<name>A0A9P6HFI5_9AGAM</name>
<gene>
    <name evidence="4" type="ORF">BJ322DRAFT_1020240</name>
</gene>
<comment type="similarity">
    <text evidence="2">Belongs to the Nudix hydrolase family.</text>
</comment>
<dbReference type="PANTHER" id="PTHR21340:SF0">
    <property type="entry name" value="BIS(5'-NUCLEOSYL)-TETRAPHOSPHATASE [ASYMMETRICAL]"/>
    <property type="match status" value="1"/>
</dbReference>
<dbReference type="InterPro" id="IPR000086">
    <property type="entry name" value="NUDIX_hydrolase_dom"/>
</dbReference>
<dbReference type="GO" id="GO:0004081">
    <property type="term" value="F:bis(5'-nucleosyl)-tetraphosphatase (asymmetrical) activity"/>
    <property type="evidence" value="ECO:0007669"/>
    <property type="project" value="TreeGrafter"/>
</dbReference>
<dbReference type="InterPro" id="IPR020476">
    <property type="entry name" value="Nudix_hydrolase"/>
</dbReference>
<proteinExistence type="inferred from homology"/>
<evidence type="ECO:0000313" key="5">
    <source>
        <dbReference type="Proteomes" id="UP000736335"/>
    </source>
</evidence>
<evidence type="ECO:0000313" key="4">
    <source>
        <dbReference type="EMBL" id="KAF9786131.1"/>
    </source>
</evidence>
<sequence>MITLQDPPSIDQLSERSTPAVPNSVFHATDFLLGAGAVIIQPATGKVVLVTDKRERWFLPKGRKDKGESLEQTVLREAYEETGYRIQFLPLYTGSLAPDPRLPSKESLPVKDTEPIAVTTFNWPEGHPHLGRFGGGEYFTTWFVGQIAEDAVPDTGTGTPSEASFVARLCTIEEALERLKPREAHRRIVEIAWKAWRYTLDVDSGRVPLSARGVPPASCTRA</sequence>
<dbReference type="Pfam" id="PF00293">
    <property type="entry name" value="NUDIX"/>
    <property type="match status" value="1"/>
</dbReference>
<evidence type="ECO:0000256" key="2">
    <source>
        <dbReference type="RuleBase" id="RU003476"/>
    </source>
</evidence>
<keyword evidence="1 2" id="KW-0378">Hydrolase</keyword>
<evidence type="ECO:0000259" key="3">
    <source>
        <dbReference type="PROSITE" id="PS51462"/>
    </source>
</evidence>
<dbReference type="GO" id="GO:0006167">
    <property type="term" value="P:AMP biosynthetic process"/>
    <property type="evidence" value="ECO:0007669"/>
    <property type="project" value="TreeGrafter"/>
</dbReference>
<dbReference type="PANTHER" id="PTHR21340">
    <property type="entry name" value="DIADENOSINE 5,5-P1,P4-TETRAPHOSPHATE PYROPHOSPHOHYDROLASE MUTT"/>
    <property type="match status" value="1"/>
</dbReference>
<dbReference type="AlphaFoldDB" id="A0A9P6HFI5"/>
<dbReference type="OrthoDB" id="276276at2759"/>
<dbReference type="Proteomes" id="UP000736335">
    <property type="component" value="Unassembled WGS sequence"/>
</dbReference>
<dbReference type="PROSITE" id="PS51462">
    <property type="entry name" value="NUDIX"/>
    <property type="match status" value="1"/>
</dbReference>